<keyword evidence="14" id="KW-1185">Reference proteome</keyword>
<comment type="catalytic activity">
    <reaction evidence="10">
        <text>adenosine + phosphate = alpha-D-ribose 1-phosphate + adenine</text>
        <dbReference type="Rhea" id="RHEA:27642"/>
        <dbReference type="ChEBI" id="CHEBI:16335"/>
        <dbReference type="ChEBI" id="CHEBI:16708"/>
        <dbReference type="ChEBI" id="CHEBI:43474"/>
        <dbReference type="ChEBI" id="CHEBI:57720"/>
        <dbReference type="EC" id="2.4.2.1"/>
    </reaction>
    <physiologicalReaction direction="left-to-right" evidence="10">
        <dbReference type="Rhea" id="RHEA:27643"/>
    </physiologicalReaction>
</comment>
<organism evidence="13 14">
    <name type="scientific">Pseudalkalibacillus berkeleyi</name>
    <dbReference type="NCBI Taxonomy" id="1069813"/>
    <lineage>
        <taxon>Bacteria</taxon>
        <taxon>Bacillati</taxon>
        <taxon>Bacillota</taxon>
        <taxon>Bacilli</taxon>
        <taxon>Bacillales</taxon>
        <taxon>Fictibacillaceae</taxon>
        <taxon>Pseudalkalibacillus</taxon>
    </lineage>
</organism>
<evidence type="ECO:0000256" key="10">
    <source>
        <dbReference type="ARBA" id="ARBA00048968"/>
    </source>
</evidence>
<evidence type="ECO:0000313" key="13">
    <source>
        <dbReference type="EMBL" id="MCF6137025.1"/>
    </source>
</evidence>
<dbReference type="CDD" id="cd16833">
    <property type="entry name" value="YfiH"/>
    <property type="match status" value="1"/>
</dbReference>
<comment type="function">
    <text evidence="3">Purine nucleoside enzyme that catalyzes the phosphorolysis of adenosine and inosine nucleosides, yielding D-ribose 1-phosphate and the respective free bases, adenine and hypoxanthine. Also catalyzes the phosphorolysis of S-methyl-5'-thioadenosine into adenine and S-methyl-5-thio-alpha-D-ribose 1-phosphate. Also has adenosine deaminase activity.</text>
</comment>
<comment type="similarity">
    <text evidence="4 12">Belongs to the purine nucleoside phosphorylase YfiH/LACC1 family.</text>
</comment>
<comment type="catalytic activity">
    <reaction evidence="9">
        <text>adenosine + H2O + H(+) = inosine + NH4(+)</text>
        <dbReference type="Rhea" id="RHEA:24408"/>
        <dbReference type="ChEBI" id="CHEBI:15377"/>
        <dbReference type="ChEBI" id="CHEBI:15378"/>
        <dbReference type="ChEBI" id="CHEBI:16335"/>
        <dbReference type="ChEBI" id="CHEBI:17596"/>
        <dbReference type="ChEBI" id="CHEBI:28938"/>
        <dbReference type="EC" id="3.5.4.4"/>
    </reaction>
    <physiologicalReaction direction="left-to-right" evidence="9">
        <dbReference type="Rhea" id="RHEA:24409"/>
    </physiologicalReaction>
</comment>
<keyword evidence="7" id="KW-0378">Hydrolase</keyword>
<keyword evidence="6" id="KW-0479">Metal-binding</keyword>
<evidence type="ECO:0000256" key="2">
    <source>
        <dbReference type="ARBA" id="ARBA00001947"/>
    </source>
</evidence>
<dbReference type="PANTHER" id="PTHR30616">
    <property type="entry name" value="UNCHARACTERIZED PROTEIN YFIH"/>
    <property type="match status" value="1"/>
</dbReference>
<dbReference type="SUPFAM" id="SSF64438">
    <property type="entry name" value="CNF1/YfiH-like putative cysteine hydrolases"/>
    <property type="match status" value="1"/>
</dbReference>
<evidence type="ECO:0000256" key="8">
    <source>
        <dbReference type="ARBA" id="ARBA00022833"/>
    </source>
</evidence>
<dbReference type="InterPro" id="IPR011324">
    <property type="entry name" value="Cytotoxic_necrot_fac-like_cat"/>
</dbReference>
<evidence type="ECO:0000256" key="9">
    <source>
        <dbReference type="ARBA" id="ARBA00047989"/>
    </source>
</evidence>
<evidence type="ECO:0000256" key="6">
    <source>
        <dbReference type="ARBA" id="ARBA00022723"/>
    </source>
</evidence>
<protein>
    <recommendedName>
        <fullName evidence="12">Purine nucleoside phosphorylase</fullName>
    </recommendedName>
</protein>
<comment type="cofactor">
    <cofactor evidence="2">
        <name>Zn(2+)</name>
        <dbReference type="ChEBI" id="CHEBI:29105"/>
    </cofactor>
</comment>
<dbReference type="Proteomes" id="UP001649381">
    <property type="component" value="Unassembled WGS sequence"/>
</dbReference>
<gene>
    <name evidence="13" type="primary">pgeF</name>
    <name evidence="13" type="ORF">L2716_04725</name>
</gene>
<evidence type="ECO:0000256" key="3">
    <source>
        <dbReference type="ARBA" id="ARBA00003215"/>
    </source>
</evidence>
<keyword evidence="8" id="KW-0862">Zinc</keyword>
<dbReference type="Gene3D" id="3.60.140.10">
    <property type="entry name" value="CNF1/YfiH-like putative cysteine hydrolases"/>
    <property type="match status" value="1"/>
</dbReference>
<dbReference type="EMBL" id="JAKIJS010000001">
    <property type="protein sequence ID" value="MCF6137025.1"/>
    <property type="molecule type" value="Genomic_DNA"/>
</dbReference>
<evidence type="ECO:0000313" key="14">
    <source>
        <dbReference type="Proteomes" id="UP001649381"/>
    </source>
</evidence>
<proteinExistence type="inferred from homology"/>
<evidence type="ECO:0000256" key="12">
    <source>
        <dbReference type="RuleBase" id="RU361274"/>
    </source>
</evidence>
<dbReference type="PANTHER" id="PTHR30616:SF2">
    <property type="entry name" value="PURINE NUCLEOSIDE PHOSPHORYLASE LACC1"/>
    <property type="match status" value="1"/>
</dbReference>
<evidence type="ECO:0000256" key="1">
    <source>
        <dbReference type="ARBA" id="ARBA00000553"/>
    </source>
</evidence>
<reference evidence="13 14" key="1">
    <citation type="submission" date="2022-01" db="EMBL/GenBank/DDBJ databases">
        <title>Alkalihalobacillus sp. EGI L200015, a novel bacterium isolated from a salt lake sediment.</title>
        <authorList>
            <person name="Gao L."/>
            <person name="Fang B.-Z."/>
            <person name="Li W.-J."/>
        </authorList>
    </citation>
    <scope>NUCLEOTIDE SEQUENCE [LARGE SCALE GENOMIC DNA]</scope>
    <source>
        <strain evidence="13 14">KCTC 12718</strain>
    </source>
</reference>
<comment type="caution">
    <text evidence="13">The sequence shown here is derived from an EMBL/GenBank/DDBJ whole genome shotgun (WGS) entry which is preliminary data.</text>
</comment>
<comment type="catalytic activity">
    <reaction evidence="11">
        <text>S-methyl-5'-thioadenosine + phosphate = 5-(methylsulfanyl)-alpha-D-ribose 1-phosphate + adenine</text>
        <dbReference type="Rhea" id="RHEA:11852"/>
        <dbReference type="ChEBI" id="CHEBI:16708"/>
        <dbReference type="ChEBI" id="CHEBI:17509"/>
        <dbReference type="ChEBI" id="CHEBI:43474"/>
        <dbReference type="ChEBI" id="CHEBI:58533"/>
        <dbReference type="EC" id="2.4.2.28"/>
    </reaction>
    <physiologicalReaction direction="left-to-right" evidence="11">
        <dbReference type="Rhea" id="RHEA:11853"/>
    </physiologicalReaction>
</comment>
<dbReference type="InterPro" id="IPR038371">
    <property type="entry name" value="Cu_polyphenol_OxRdtase_sf"/>
</dbReference>
<evidence type="ECO:0000256" key="4">
    <source>
        <dbReference type="ARBA" id="ARBA00007353"/>
    </source>
</evidence>
<dbReference type="RefSeq" id="WP_236332278.1">
    <property type="nucleotide sequence ID" value="NZ_JAKIJS010000001.1"/>
</dbReference>
<sequence>MKHECYYTINEMLRSNRNVVAGISTRHGGVSHQPFHALNLGLHVHDQSSDVIENRNRLANALNTKLNQWVFADQVHGKQISEVKRVDAGKGSNLYHTGIIGTDGLYTKDSNIVLALAYADCVPIYFSAKNLNIVGIVHAGWKGTVSRIAQEMIHTWSKEENIPSDEIEVWIGPSIQQCCYEVDQHVIDHVDDIMEDKVKPYTTTTVTGKYMLNLQELNRQLLIKAGVPSTQIHVTTLCTSCSVNHFFSHRKENGQTGRMLGFIMFNE</sequence>
<dbReference type="InterPro" id="IPR003730">
    <property type="entry name" value="Cu_polyphenol_OxRdtase"/>
</dbReference>
<accession>A0ABS9GZA3</accession>
<dbReference type="Pfam" id="PF02578">
    <property type="entry name" value="Cu-oxidase_4"/>
    <property type="match status" value="1"/>
</dbReference>
<dbReference type="NCBIfam" id="TIGR00726">
    <property type="entry name" value="peptidoglycan editing factor PgeF"/>
    <property type="match status" value="1"/>
</dbReference>
<keyword evidence="5" id="KW-0808">Transferase</keyword>
<comment type="catalytic activity">
    <reaction evidence="1">
        <text>inosine + phosphate = alpha-D-ribose 1-phosphate + hypoxanthine</text>
        <dbReference type="Rhea" id="RHEA:27646"/>
        <dbReference type="ChEBI" id="CHEBI:17368"/>
        <dbReference type="ChEBI" id="CHEBI:17596"/>
        <dbReference type="ChEBI" id="CHEBI:43474"/>
        <dbReference type="ChEBI" id="CHEBI:57720"/>
        <dbReference type="EC" id="2.4.2.1"/>
    </reaction>
    <physiologicalReaction direction="left-to-right" evidence="1">
        <dbReference type="Rhea" id="RHEA:27647"/>
    </physiologicalReaction>
</comment>
<name>A0ABS9GZA3_9BACL</name>
<evidence type="ECO:0000256" key="11">
    <source>
        <dbReference type="ARBA" id="ARBA00049893"/>
    </source>
</evidence>
<evidence type="ECO:0000256" key="7">
    <source>
        <dbReference type="ARBA" id="ARBA00022801"/>
    </source>
</evidence>
<evidence type="ECO:0000256" key="5">
    <source>
        <dbReference type="ARBA" id="ARBA00022679"/>
    </source>
</evidence>